<evidence type="ECO:0000259" key="10">
    <source>
        <dbReference type="Pfam" id="PF00218"/>
    </source>
</evidence>
<dbReference type="CDD" id="cd00331">
    <property type="entry name" value="IGPS"/>
    <property type="match status" value="1"/>
</dbReference>
<comment type="catalytic activity">
    <reaction evidence="1 9">
        <text>1-(2-carboxyphenylamino)-1-deoxy-D-ribulose 5-phosphate + H(+) = (1S,2R)-1-C-(indol-3-yl)glycerol 3-phosphate + CO2 + H2O</text>
        <dbReference type="Rhea" id="RHEA:23476"/>
        <dbReference type="ChEBI" id="CHEBI:15377"/>
        <dbReference type="ChEBI" id="CHEBI:15378"/>
        <dbReference type="ChEBI" id="CHEBI:16526"/>
        <dbReference type="ChEBI" id="CHEBI:58613"/>
        <dbReference type="ChEBI" id="CHEBI:58866"/>
        <dbReference type="EC" id="4.1.1.48"/>
    </reaction>
</comment>
<dbReference type="GO" id="GO:0004425">
    <property type="term" value="F:indole-3-glycerol-phosphate synthase activity"/>
    <property type="evidence" value="ECO:0007669"/>
    <property type="project" value="UniProtKB-UniRule"/>
</dbReference>
<evidence type="ECO:0000256" key="3">
    <source>
        <dbReference type="ARBA" id="ARBA00008737"/>
    </source>
</evidence>
<dbReference type="InterPro" id="IPR011060">
    <property type="entry name" value="RibuloseP-bd_barrel"/>
</dbReference>
<dbReference type="GO" id="GO:0000162">
    <property type="term" value="P:L-tryptophan biosynthetic process"/>
    <property type="evidence" value="ECO:0007669"/>
    <property type="project" value="UniProtKB-UniRule"/>
</dbReference>
<dbReference type="Proteomes" id="UP000216207">
    <property type="component" value="Unassembled WGS sequence"/>
</dbReference>
<dbReference type="AlphaFoldDB" id="A0A268P4V4"/>
<dbReference type="FunFam" id="3.20.20.70:FF:000024">
    <property type="entry name" value="Indole-3-glycerol phosphate synthase"/>
    <property type="match status" value="1"/>
</dbReference>
<dbReference type="HAMAP" id="MF_00134_B">
    <property type="entry name" value="IGPS_B"/>
    <property type="match status" value="1"/>
</dbReference>
<dbReference type="InterPro" id="IPR045186">
    <property type="entry name" value="Indole-3-glycerol_P_synth"/>
</dbReference>
<accession>A0A268P4V4</accession>
<comment type="similarity">
    <text evidence="3 9">Belongs to the TrpC family.</text>
</comment>
<dbReference type="EC" id="4.1.1.48" evidence="9"/>
<name>A0A268P4V4_SHOCL</name>
<keyword evidence="4 9" id="KW-0028">Amino-acid biosynthesis</keyword>
<organism evidence="11 12">
    <name type="scientific">Shouchella clausii</name>
    <name type="common">Alkalihalobacillus clausii</name>
    <dbReference type="NCBI Taxonomy" id="79880"/>
    <lineage>
        <taxon>Bacteria</taxon>
        <taxon>Bacillati</taxon>
        <taxon>Bacillota</taxon>
        <taxon>Bacilli</taxon>
        <taxon>Bacillales</taxon>
        <taxon>Bacillaceae</taxon>
        <taxon>Shouchella</taxon>
    </lineage>
</organism>
<proteinExistence type="inferred from homology"/>
<dbReference type="InterPro" id="IPR013798">
    <property type="entry name" value="Indole-3-glycerol_P_synth_dom"/>
</dbReference>
<dbReference type="Gene3D" id="3.20.20.70">
    <property type="entry name" value="Aldolase class I"/>
    <property type="match status" value="1"/>
</dbReference>
<dbReference type="NCBIfam" id="NF001377">
    <property type="entry name" value="PRK00278.2-4"/>
    <property type="match status" value="1"/>
</dbReference>
<dbReference type="EMBL" id="NPCC01000004">
    <property type="protein sequence ID" value="PAE90698.1"/>
    <property type="molecule type" value="Genomic_DNA"/>
</dbReference>
<dbReference type="SUPFAM" id="SSF51366">
    <property type="entry name" value="Ribulose-phoshate binding barrel"/>
    <property type="match status" value="1"/>
</dbReference>
<dbReference type="RefSeq" id="WP_095326066.1">
    <property type="nucleotide sequence ID" value="NZ_NPCC01000004.1"/>
</dbReference>
<comment type="pathway">
    <text evidence="2 9">Amino-acid biosynthesis; L-tryptophan biosynthesis; L-tryptophan from chorismate: step 4/5.</text>
</comment>
<keyword evidence="5 9" id="KW-0210">Decarboxylase</keyword>
<sequence>MLEKILATKREEISQLQLPEKQYFPKESLKASLQKTSLPLGLIAEIKQASPSKGVLCETISPTAIARVYEEGGASAISVLTDRTYFQGDTAYVAEVKKTVSLPVLRKDFILSPLQVEETACIGADAMLLIAGAMEAKQLHELYELAYSKGLECLVEVHSEEELESLLAVFTPEVIGINNRNLKTFQTSVSQTEQIAKMVPKEALLVSESGIHTPDDIARVKKAGANAVLIGEQLMRKDDKRQAIIDLFSESAINQ</sequence>
<keyword evidence="8 9" id="KW-0456">Lyase</keyword>
<evidence type="ECO:0000256" key="2">
    <source>
        <dbReference type="ARBA" id="ARBA00004696"/>
    </source>
</evidence>
<dbReference type="NCBIfam" id="NF001375">
    <property type="entry name" value="PRK00278.2-2"/>
    <property type="match status" value="1"/>
</dbReference>
<evidence type="ECO:0000313" key="11">
    <source>
        <dbReference type="EMBL" id="PAE90698.1"/>
    </source>
</evidence>
<dbReference type="PANTHER" id="PTHR22854">
    <property type="entry name" value="TRYPTOPHAN BIOSYNTHESIS PROTEIN"/>
    <property type="match status" value="1"/>
</dbReference>
<evidence type="ECO:0000256" key="7">
    <source>
        <dbReference type="ARBA" id="ARBA00023141"/>
    </source>
</evidence>
<evidence type="ECO:0000256" key="4">
    <source>
        <dbReference type="ARBA" id="ARBA00022605"/>
    </source>
</evidence>
<gene>
    <name evidence="9" type="primary">trpC</name>
    <name evidence="11" type="ORF">CHH72_02125</name>
</gene>
<dbReference type="UniPathway" id="UPA00035">
    <property type="reaction ID" value="UER00043"/>
</dbReference>
<keyword evidence="7 9" id="KW-0057">Aromatic amino acid biosynthesis</keyword>
<comment type="caution">
    <text evidence="11">The sequence shown here is derived from an EMBL/GenBank/DDBJ whole genome shotgun (WGS) entry which is preliminary data.</text>
</comment>
<keyword evidence="6 9" id="KW-0822">Tryptophan biosynthesis</keyword>
<protein>
    <recommendedName>
        <fullName evidence="9">Indole-3-glycerol phosphate synthase</fullName>
        <shortName evidence="9">IGPS</shortName>
        <ecNumber evidence="9">4.1.1.48</ecNumber>
    </recommendedName>
</protein>
<evidence type="ECO:0000313" key="12">
    <source>
        <dbReference type="Proteomes" id="UP000216207"/>
    </source>
</evidence>
<evidence type="ECO:0000256" key="9">
    <source>
        <dbReference type="HAMAP-Rule" id="MF_00134"/>
    </source>
</evidence>
<evidence type="ECO:0000256" key="8">
    <source>
        <dbReference type="ARBA" id="ARBA00023239"/>
    </source>
</evidence>
<dbReference type="Pfam" id="PF00218">
    <property type="entry name" value="IGPS"/>
    <property type="match status" value="1"/>
</dbReference>
<evidence type="ECO:0000256" key="5">
    <source>
        <dbReference type="ARBA" id="ARBA00022793"/>
    </source>
</evidence>
<reference evidence="11 12" key="1">
    <citation type="submission" date="2017-07" db="EMBL/GenBank/DDBJ databases">
        <title>Isolation and whole genome analysis of endospore-forming bacteria from heroin.</title>
        <authorList>
            <person name="Kalinowski J."/>
            <person name="Ahrens B."/>
            <person name="Al-Dilaimi A."/>
            <person name="Winkler A."/>
            <person name="Wibberg D."/>
            <person name="Schleenbecker U."/>
            <person name="Ruckert C."/>
            <person name="Wolfel R."/>
            <person name="Grass G."/>
        </authorList>
    </citation>
    <scope>NUCLEOTIDE SEQUENCE [LARGE SCALE GENOMIC DNA]</scope>
    <source>
        <strain evidence="11 12">7539</strain>
    </source>
</reference>
<dbReference type="InterPro" id="IPR001468">
    <property type="entry name" value="Indole-3-GlycerolPSynthase_CS"/>
</dbReference>
<dbReference type="PANTHER" id="PTHR22854:SF2">
    <property type="entry name" value="INDOLE-3-GLYCEROL-PHOSPHATE SYNTHASE"/>
    <property type="match status" value="1"/>
</dbReference>
<evidence type="ECO:0000256" key="1">
    <source>
        <dbReference type="ARBA" id="ARBA00001633"/>
    </source>
</evidence>
<dbReference type="InterPro" id="IPR013785">
    <property type="entry name" value="Aldolase_TIM"/>
</dbReference>
<dbReference type="PROSITE" id="PS00614">
    <property type="entry name" value="IGPS"/>
    <property type="match status" value="1"/>
</dbReference>
<feature type="domain" description="Indole-3-glycerol phosphate synthase" evidence="10">
    <location>
        <begin position="3"/>
        <end position="246"/>
    </location>
</feature>
<dbReference type="GO" id="GO:0004640">
    <property type="term" value="F:phosphoribosylanthranilate isomerase activity"/>
    <property type="evidence" value="ECO:0007669"/>
    <property type="project" value="TreeGrafter"/>
</dbReference>
<evidence type="ECO:0000256" key="6">
    <source>
        <dbReference type="ARBA" id="ARBA00022822"/>
    </source>
</evidence>